<feature type="compositionally biased region" description="Basic and acidic residues" evidence="1">
    <location>
        <begin position="32"/>
        <end position="42"/>
    </location>
</feature>
<protein>
    <submittedName>
        <fullName evidence="2">Uncharacterized protein</fullName>
    </submittedName>
</protein>
<reference evidence="2 3" key="1">
    <citation type="submission" date="2017-04" db="EMBL/GenBank/DDBJ databases">
        <title>Draft genome of the yeast Clavispora lusitaniae type strain CBS 6936.</title>
        <authorList>
            <person name="Durrens P."/>
            <person name="Klopp C."/>
            <person name="Biteau N."/>
            <person name="Fitton-Ouhabi V."/>
            <person name="Dementhon K."/>
            <person name="Accoceberry I."/>
            <person name="Sherman D.J."/>
            <person name="Noel T."/>
        </authorList>
    </citation>
    <scope>NUCLEOTIDE SEQUENCE [LARGE SCALE GENOMIC DNA]</scope>
    <source>
        <strain evidence="2 3">CBS 6936</strain>
    </source>
</reference>
<comment type="caution">
    <text evidence="2">The sequence shown here is derived from an EMBL/GenBank/DDBJ whole genome shotgun (WGS) entry which is preliminary data.</text>
</comment>
<sequence>MLLQQENLGPSKSRRRKGLELATVWAGSTWKWEPRPNKEKGAGWKPKTTNKAKMTKMTSYEVNPEVQAARVIDSSAKAKLGD</sequence>
<proteinExistence type="predicted"/>
<name>A0AA91T3C9_CLALS</name>
<dbReference type="AlphaFoldDB" id="A0AA91T3C9"/>
<gene>
    <name evidence="2" type="ORF">A9F13_03g02398</name>
</gene>
<dbReference type="Proteomes" id="UP000195602">
    <property type="component" value="Unassembled WGS sequence"/>
</dbReference>
<evidence type="ECO:0000313" key="3">
    <source>
        <dbReference type="Proteomes" id="UP000195602"/>
    </source>
</evidence>
<dbReference type="EMBL" id="LYUB02000003">
    <property type="protein sequence ID" value="OVF10097.1"/>
    <property type="molecule type" value="Genomic_DNA"/>
</dbReference>
<dbReference type="KEGG" id="clus:A9F13_03g02398"/>
<evidence type="ECO:0000256" key="1">
    <source>
        <dbReference type="SAM" id="MobiDB-lite"/>
    </source>
</evidence>
<accession>A0AA91T3C9</accession>
<evidence type="ECO:0000313" key="2">
    <source>
        <dbReference type="EMBL" id="OVF10097.1"/>
    </source>
</evidence>
<feature type="region of interest" description="Disordered" evidence="1">
    <location>
        <begin position="32"/>
        <end position="59"/>
    </location>
</feature>
<organism evidence="2 3">
    <name type="scientific">Clavispora lusitaniae</name>
    <name type="common">Candida lusitaniae</name>
    <dbReference type="NCBI Taxonomy" id="36911"/>
    <lineage>
        <taxon>Eukaryota</taxon>
        <taxon>Fungi</taxon>
        <taxon>Dikarya</taxon>
        <taxon>Ascomycota</taxon>
        <taxon>Saccharomycotina</taxon>
        <taxon>Pichiomycetes</taxon>
        <taxon>Metschnikowiaceae</taxon>
        <taxon>Clavispora</taxon>
    </lineage>
</organism>